<keyword evidence="2" id="KW-1185">Reference proteome</keyword>
<protein>
    <submittedName>
        <fullName evidence="1">Uncharacterized protein</fullName>
    </submittedName>
</protein>
<proteinExistence type="predicted"/>
<sequence length="63" mass="6896">MGMKGQYYSAQCGHSVGIWKQHLAFASLIVCLSVTADTRGHALSKQRLSNWIVEAISEAARAF</sequence>
<reference evidence="1" key="1">
    <citation type="journal article" date="2023" name="Front. Mar. Sci.">
        <title>A new Merluccius polli reference genome to investigate the effects of global change in West African waters.</title>
        <authorList>
            <person name="Mateo J.L."/>
            <person name="Blanco-Fernandez C."/>
            <person name="Garcia-Vazquez E."/>
            <person name="Machado-Schiaffino G."/>
        </authorList>
    </citation>
    <scope>NUCLEOTIDE SEQUENCE</scope>
    <source>
        <strain evidence="1">C29</strain>
        <tissue evidence="1">Fin</tissue>
    </source>
</reference>
<dbReference type="Proteomes" id="UP001174136">
    <property type="component" value="Unassembled WGS sequence"/>
</dbReference>
<evidence type="ECO:0000313" key="2">
    <source>
        <dbReference type="Proteomes" id="UP001174136"/>
    </source>
</evidence>
<evidence type="ECO:0000313" key="1">
    <source>
        <dbReference type="EMBL" id="KAK0136841.1"/>
    </source>
</evidence>
<dbReference type="EMBL" id="JAOPHQ010005124">
    <property type="protein sequence ID" value="KAK0136841.1"/>
    <property type="molecule type" value="Genomic_DNA"/>
</dbReference>
<name>A0AA47MB41_MERPO</name>
<organism evidence="1 2">
    <name type="scientific">Merluccius polli</name>
    <name type="common">Benguela hake</name>
    <name type="synonym">Merluccius cadenati</name>
    <dbReference type="NCBI Taxonomy" id="89951"/>
    <lineage>
        <taxon>Eukaryota</taxon>
        <taxon>Metazoa</taxon>
        <taxon>Chordata</taxon>
        <taxon>Craniata</taxon>
        <taxon>Vertebrata</taxon>
        <taxon>Euteleostomi</taxon>
        <taxon>Actinopterygii</taxon>
        <taxon>Neopterygii</taxon>
        <taxon>Teleostei</taxon>
        <taxon>Neoteleostei</taxon>
        <taxon>Acanthomorphata</taxon>
        <taxon>Zeiogadaria</taxon>
        <taxon>Gadariae</taxon>
        <taxon>Gadiformes</taxon>
        <taxon>Gadoidei</taxon>
        <taxon>Merlucciidae</taxon>
        <taxon>Merluccius</taxon>
    </lineage>
</organism>
<gene>
    <name evidence="1" type="ORF">N1851_026970</name>
</gene>
<comment type="caution">
    <text evidence="1">The sequence shown here is derived from an EMBL/GenBank/DDBJ whole genome shotgun (WGS) entry which is preliminary data.</text>
</comment>
<dbReference type="AlphaFoldDB" id="A0AA47MB41"/>
<accession>A0AA47MB41</accession>